<dbReference type="Proteomes" id="UP001139068">
    <property type="component" value="Unassembled WGS sequence"/>
</dbReference>
<name>A0ABS9YU23_9MYCO</name>
<evidence type="ECO:0000313" key="1">
    <source>
        <dbReference type="EMBL" id="MCI4674618.1"/>
    </source>
</evidence>
<comment type="caution">
    <text evidence="1">The sequence shown here is derived from an EMBL/GenBank/DDBJ whole genome shotgun (WGS) entry which is preliminary data.</text>
</comment>
<accession>A0ABS9YU23</accession>
<dbReference type="SUPFAM" id="SSF54285">
    <property type="entry name" value="MoaD/ThiS"/>
    <property type="match status" value="1"/>
</dbReference>
<gene>
    <name evidence="1" type="ORF">K9U37_06695</name>
</gene>
<dbReference type="Pfam" id="PF02597">
    <property type="entry name" value="ThiS"/>
    <property type="match status" value="1"/>
</dbReference>
<proteinExistence type="predicted"/>
<dbReference type="EMBL" id="JAIVFL010000001">
    <property type="protein sequence ID" value="MCI4674618.1"/>
    <property type="molecule type" value="Genomic_DNA"/>
</dbReference>
<keyword evidence="2" id="KW-1185">Reference proteome</keyword>
<evidence type="ECO:0000313" key="2">
    <source>
        <dbReference type="Proteomes" id="UP001139068"/>
    </source>
</evidence>
<dbReference type="InterPro" id="IPR012675">
    <property type="entry name" value="Beta-grasp_dom_sf"/>
</dbReference>
<dbReference type="Gene3D" id="3.10.20.30">
    <property type="match status" value="1"/>
</dbReference>
<reference evidence="1" key="1">
    <citation type="journal article" date="2022" name="ISME J.">
        <title>Identification of active gaseous-alkane degraders at natural gas seeps.</title>
        <authorList>
            <person name="Farhan Ul Haque M."/>
            <person name="Hernandez M."/>
            <person name="Crombie A.T."/>
            <person name="Murrell J.C."/>
        </authorList>
    </citation>
    <scope>NUCLEOTIDE SEQUENCE</scope>
    <source>
        <strain evidence="1">ANDR5</strain>
    </source>
</reference>
<sequence length="92" mass="9502">MGNVTAPLKPVEVTVRFFAAARAAAGAESDLLTLAPGATVADLIGELCCRGDELARVIQRCSYLCDGVAVRNRAICLQSGQIVDVLPPFAGG</sequence>
<dbReference type="InterPro" id="IPR016155">
    <property type="entry name" value="Mopterin_synth/thiamin_S_b"/>
</dbReference>
<organism evidence="1 2">
    <name type="scientific">Candidatus Mycolicibacterium alkanivorans</name>
    <dbReference type="NCBI Taxonomy" id="2954114"/>
    <lineage>
        <taxon>Bacteria</taxon>
        <taxon>Bacillati</taxon>
        <taxon>Actinomycetota</taxon>
        <taxon>Actinomycetes</taxon>
        <taxon>Mycobacteriales</taxon>
        <taxon>Mycobacteriaceae</taxon>
        <taxon>Mycolicibacterium</taxon>
    </lineage>
</organism>
<dbReference type="InterPro" id="IPR003749">
    <property type="entry name" value="ThiS/MoaD-like"/>
</dbReference>
<protein>
    <submittedName>
        <fullName evidence="1">MoaD/ThiS family protein</fullName>
    </submittedName>
</protein>
<dbReference type="RefSeq" id="WP_243071030.1">
    <property type="nucleotide sequence ID" value="NZ_JAIVFL010000001.1"/>
</dbReference>